<reference evidence="2" key="1">
    <citation type="submission" date="2023-03" db="EMBL/GenBank/DDBJ databases">
        <authorList>
            <person name="Steffen K."/>
            <person name="Cardenas P."/>
        </authorList>
    </citation>
    <scope>NUCLEOTIDE SEQUENCE</scope>
</reference>
<evidence type="ECO:0000259" key="1">
    <source>
        <dbReference type="Pfam" id="PF14336"/>
    </source>
</evidence>
<protein>
    <submittedName>
        <fullName evidence="2">D-glutamate cyclase, mitochondrial</fullName>
    </submittedName>
</protein>
<dbReference type="InterPro" id="IPR025504">
    <property type="entry name" value="GLUCM_C"/>
</dbReference>
<dbReference type="AlphaFoldDB" id="A0AA35S6X0"/>
<dbReference type="PANTHER" id="PTHR32022:SF10">
    <property type="entry name" value="D-GLUTAMATE CYCLASE, MITOCHONDRIAL"/>
    <property type="match status" value="1"/>
</dbReference>
<accession>A0AA35S6X0</accession>
<dbReference type="Gene3D" id="3.90.1640.20">
    <property type="entry name" value="TON_0340"/>
    <property type="match status" value="1"/>
</dbReference>
<evidence type="ECO:0000313" key="3">
    <source>
        <dbReference type="Proteomes" id="UP001174909"/>
    </source>
</evidence>
<dbReference type="Pfam" id="PF14336">
    <property type="entry name" value="GLUCM-like_C"/>
    <property type="match status" value="1"/>
</dbReference>
<name>A0AA35S6X0_GEOBA</name>
<dbReference type="Proteomes" id="UP001174909">
    <property type="component" value="Unassembled WGS sequence"/>
</dbReference>
<gene>
    <name evidence="2" type="ORF">GBAR_LOCUS14281</name>
</gene>
<feature type="domain" description="D-glutamate cyclase-like C-terminal" evidence="1">
    <location>
        <begin position="10"/>
        <end position="279"/>
    </location>
</feature>
<dbReference type="PANTHER" id="PTHR32022">
    <property type="entry name" value="D-GLUTAMATE CYCLASE, MITOCHONDRIAL"/>
    <property type="match status" value="1"/>
</dbReference>
<sequence>MTRTIEDIVLDHDRRGIGALRPHVPGDFCAQAARYILGHPGPVVITTGFYILMSDAPETDGPPGAFAIGNAVRDLGHPVIYVADRPVAGMMASWLGHAGDSSRVVDFPISDDAPSNDASAAAIVDEFGPALMVSIERCSPDAAGIYRNMRSRDISPQTARVDRLFGLGLPSIGIGDGGNEIGMGNLADVVAGADQLPDQPAAVGCDHLVISSTSNWGGYGLVAALSLEVGRNLLPNVDTDADCIRFLVDAGAVSGVSGEHDYLVDEFTLDENAAVLTELHELVDSRLASGSDG</sequence>
<dbReference type="EMBL" id="CASHTH010002086">
    <property type="protein sequence ID" value="CAI8024583.1"/>
    <property type="molecule type" value="Genomic_DNA"/>
</dbReference>
<keyword evidence="3" id="KW-1185">Reference proteome</keyword>
<comment type="caution">
    <text evidence="2">The sequence shown here is derived from an EMBL/GenBank/DDBJ whole genome shotgun (WGS) entry which is preliminary data.</text>
</comment>
<proteinExistence type="predicted"/>
<evidence type="ECO:0000313" key="2">
    <source>
        <dbReference type="EMBL" id="CAI8024583.1"/>
    </source>
</evidence>
<organism evidence="2 3">
    <name type="scientific">Geodia barretti</name>
    <name type="common">Barrett's horny sponge</name>
    <dbReference type="NCBI Taxonomy" id="519541"/>
    <lineage>
        <taxon>Eukaryota</taxon>
        <taxon>Metazoa</taxon>
        <taxon>Porifera</taxon>
        <taxon>Demospongiae</taxon>
        <taxon>Heteroscleromorpha</taxon>
        <taxon>Tetractinellida</taxon>
        <taxon>Astrophorina</taxon>
        <taxon>Geodiidae</taxon>
        <taxon>Geodia</taxon>
    </lineage>
</organism>